<evidence type="ECO:0000259" key="2">
    <source>
        <dbReference type="Pfam" id="PF01464"/>
    </source>
</evidence>
<organism evidence="3">
    <name type="scientific">Candidatus Woesebacteria bacterium GW2011_GWA1_37_7</name>
    <dbReference type="NCBI Taxonomy" id="1618545"/>
    <lineage>
        <taxon>Bacteria</taxon>
        <taxon>Candidatus Woeseibacteriota</taxon>
    </lineage>
</organism>
<name>A0A0G0H5D3_9BACT</name>
<feature type="transmembrane region" description="Helical" evidence="1">
    <location>
        <begin position="6"/>
        <end position="24"/>
    </location>
</feature>
<dbReference type="EMBL" id="LBTI01000020">
    <property type="protein sequence ID" value="KKQ37357.1"/>
    <property type="molecule type" value="Genomic_DNA"/>
</dbReference>
<dbReference type="AlphaFoldDB" id="A0A0G0H5D3"/>
<keyword evidence="1" id="KW-0812">Transmembrane</keyword>
<comment type="caution">
    <text evidence="3">The sequence shown here is derived from an EMBL/GenBank/DDBJ whole genome shotgun (WGS) entry which is preliminary data.</text>
</comment>
<feature type="domain" description="Transglycosylase SLT" evidence="2">
    <location>
        <begin position="100"/>
        <end position="173"/>
    </location>
</feature>
<dbReference type="Gene3D" id="1.10.530.10">
    <property type="match status" value="1"/>
</dbReference>
<dbReference type="InterPro" id="IPR008258">
    <property type="entry name" value="Transglycosylase_SLT_dom_1"/>
</dbReference>
<accession>A0A0G0H5D3</accession>
<proteinExistence type="predicted"/>
<dbReference type="STRING" id="1618545.US53_C0020G0010"/>
<dbReference type="Pfam" id="PF01464">
    <property type="entry name" value="SLT"/>
    <property type="match status" value="1"/>
</dbReference>
<evidence type="ECO:0000256" key="1">
    <source>
        <dbReference type="SAM" id="Phobius"/>
    </source>
</evidence>
<reference evidence="3" key="1">
    <citation type="journal article" date="2015" name="Nature">
        <title>rRNA introns, odd ribosomes, and small enigmatic genomes across a large radiation of phyla.</title>
        <authorList>
            <person name="Brown C.T."/>
            <person name="Hug L.A."/>
            <person name="Thomas B.C."/>
            <person name="Sharon I."/>
            <person name="Castelle C.J."/>
            <person name="Singh A."/>
            <person name="Wilkins M.J."/>
            <person name="Williams K.H."/>
            <person name="Banfield J.F."/>
        </authorList>
    </citation>
    <scope>NUCLEOTIDE SEQUENCE [LARGE SCALE GENOMIC DNA]</scope>
</reference>
<gene>
    <name evidence="3" type="ORF">US53_C0020G0010</name>
</gene>
<keyword evidence="1" id="KW-1133">Transmembrane helix</keyword>
<dbReference type="InterPro" id="IPR023346">
    <property type="entry name" value="Lysozyme-like_dom_sf"/>
</dbReference>
<evidence type="ECO:0000313" key="3">
    <source>
        <dbReference type="EMBL" id="KKQ37357.1"/>
    </source>
</evidence>
<protein>
    <recommendedName>
        <fullName evidence="2">Transglycosylase SLT domain-containing protein</fullName>
    </recommendedName>
</protein>
<dbReference type="SUPFAM" id="SSF53955">
    <property type="entry name" value="Lysozyme-like"/>
    <property type="match status" value="1"/>
</dbReference>
<keyword evidence="1" id="KW-0472">Membrane</keyword>
<dbReference type="Proteomes" id="UP000034591">
    <property type="component" value="Unassembled WGS sequence"/>
</dbReference>
<sequence length="185" mass="20233">MRSLTILLGSVAIFLSGFFISWLYDRNSNGNVLGIIVRVTPTSGINPTITLTATPTLIPTSSPTPTIKLSPTAEPTLTPTPISIPQPQFSSQEIHAFIERFAGQYGVDPNVLRHIAVCESGFNAGSVNGDYAGLFQFSTITWKNNRIPMGEDNDPHLRFNAEEATQTAAYMLSIGKRYNWPNCMP</sequence>